<reference evidence="1" key="1">
    <citation type="journal article" date="2023" name="PLoS Negl. Trop. Dis.">
        <title>A genome sequence for Biomphalaria pfeifferi, the major vector snail for the human-infecting parasite Schistosoma mansoni.</title>
        <authorList>
            <person name="Bu L."/>
            <person name="Lu L."/>
            <person name="Laidemitt M.R."/>
            <person name="Zhang S.M."/>
            <person name="Mutuku M."/>
            <person name="Mkoji G."/>
            <person name="Steinauer M."/>
            <person name="Loker E.S."/>
        </authorList>
    </citation>
    <scope>NUCLEOTIDE SEQUENCE</scope>
    <source>
        <strain evidence="1">KasaAsao</strain>
    </source>
</reference>
<name>A0AAD8APP9_BIOPF</name>
<sequence>MNAQRTRDLFLRQRKPIAAFARLNHQKPRAKSLLDRMITVANRSLRNLFDIFADIIKDDRLPFLIFGNFPFKNLGTEFVSLAGNENLRPIVRRIVFQERHKSQNAFLARHRNFDGSAVLPEFEIPKLPPFRENRHI</sequence>
<protein>
    <submittedName>
        <fullName evidence="1">Uncharacterized protein</fullName>
    </submittedName>
</protein>
<dbReference type="AlphaFoldDB" id="A0AAD8APP9"/>
<evidence type="ECO:0000313" key="2">
    <source>
        <dbReference type="Proteomes" id="UP001233172"/>
    </source>
</evidence>
<dbReference type="EMBL" id="JASAOG010000471">
    <property type="protein sequence ID" value="KAK0039249.1"/>
    <property type="molecule type" value="Genomic_DNA"/>
</dbReference>
<accession>A0AAD8APP9</accession>
<evidence type="ECO:0000313" key="1">
    <source>
        <dbReference type="EMBL" id="KAK0039249.1"/>
    </source>
</evidence>
<proteinExistence type="predicted"/>
<gene>
    <name evidence="1" type="ORF">Bpfe_031338</name>
</gene>
<comment type="caution">
    <text evidence="1">The sequence shown here is derived from an EMBL/GenBank/DDBJ whole genome shotgun (WGS) entry which is preliminary data.</text>
</comment>
<keyword evidence="2" id="KW-1185">Reference proteome</keyword>
<organism evidence="1 2">
    <name type="scientific">Biomphalaria pfeifferi</name>
    <name type="common">Bloodfluke planorb</name>
    <name type="synonym">Freshwater snail</name>
    <dbReference type="NCBI Taxonomy" id="112525"/>
    <lineage>
        <taxon>Eukaryota</taxon>
        <taxon>Metazoa</taxon>
        <taxon>Spiralia</taxon>
        <taxon>Lophotrochozoa</taxon>
        <taxon>Mollusca</taxon>
        <taxon>Gastropoda</taxon>
        <taxon>Heterobranchia</taxon>
        <taxon>Euthyneura</taxon>
        <taxon>Panpulmonata</taxon>
        <taxon>Hygrophila</taxon>
        <taxon>Lymnaeoidea</taxon>
        <taxon>Planorbidae</taxon>
        <taxon>Biomphalaria</taxon>
    </lineage>
</organism>
<reference evidence="1" key="2">
    <citation type="submission" date="2023-04" db="EMBL/GenBank/DDBJ databases">
        <authorList>
            <person name="Bu L."/>
            <person name="Lu L."/>
            <person name="Laidemitt M.R."/>
            <person name="Zhang S.M."/>
            <person name="Mutuku M."/>
            <person name="Mkoji G."/>
            <person name="Steinauer M."/>
            <person name="Loker E.S."/>
        </authorList>
    </citation>
    <scope>NUCLEOTIDE SEQUENCE</scope>
    <source>
        <strain evidence="1">KasaAsao</strain>
        <tissue evidence="1">Whole Snail</tissue>
    </source>
</reference>
<dbReference type="Proteomes" id="UP001233172">
    <property type="component" value="Unassembled WGS sequence"/>
</dbReference>